<evidence type="ECO:0000256" key="4">
    <source>
        <dbReference type="ARBA" id="ARBA00022989"/>
    </source>
</evidence>
<dbReference type="GO" id="GO:0005886">
    <property type="term" value="C:plasma membrane"/>
    <property type="evidence" value="ECO:0007669"/>
    <property type="project" value="TreeGrafter"/>
</dbReference>
<keyword evidence="5 6" id="KW-0472">Membrane</keyword>
<evidence type="ECO:0000256" key="5">
    <source>
        <dbReference type="ARBA" id="ARBA00023136"/>
    </source>
</evidence>
<evidence type="ECO:0000256" key="7">
    <source>
        <dbReference type="SAM" id="MobiDB-lite"/>
    </source>
</evidence>
<comment type="subcellular location">
    <subcellularLocation>
        <location evidence="1">Membrane</location>
        <topology evidence="1">Multi-pass membrane protein</topology>
    </subcellularLocation>
</comment>
<feature type="region of interest" description="Disordered" evidence="7">
    <location>
        <begin position="1"/>
        <end position="22"/>
    </location>
</feature>
<evidence type="ECO:0000313" key="9">
    <source>
        <dbReference type="EMBL" id="CAD8278964.1"/>
    </source>
</evidence>
<gene>
    <name evidence="9" type="ORF">PLUT1463_LOCUS13281</name>
</gene>
<dbReference type="PANTHER" id="PTHR10926:SF0">
    <property type="entry name" value="CDC50, ISOFORM A"/>
    <property type="match status" value="1"/>
</dbReference>
<dbReference type="EMBL" id="HBEB01020429">
    <property type="protein sequence ID" value="CAD8278964.1"/>
    <property type="molecule type" value="Transcribed_RNA"/>
</dbReference>
<dbReference type="PIRSF" id="PIRSF015840">
    <property type="entry name" value="DUF284_TM_euk"/>
    <property type="match status" value="1"/>
</dbReference>
<sequence length="364" mass="40454">MASAMDGGAGAGPMSRRPPNTPFRQQTLKAWRPILTPAWVIATFTAVGCVFIPIGTVCLIASQSVVEVVSKPYDETCCERFCDNDERRIDKNPCTIKMTVPERMVAPVHLYYSLENYYQNHRRYVKSRSDRQLRGETGLKPSLLSDCAPRAFANAKGRDEVANAINPCGLIAWSVFNDTFSLADPDGRQVAMVKKGIAWDTDVSTKFRNSEETGTNFPPFAGKDCSPGSGQCAEDEDFIVWMRTAGLPTFRKLYRRIDIDLEPGEYALTIQNGDVLSGRGERPINRWTDAPQRLLYPVHPFGGHKYAVLTTTSWIGGRNDFLGYAYIIVGATSLLLALAFFVKHKISPRKLGDTSYLLSAFSSR</sequence>
<feature type="transmembrane region" description="Helical" evidence="8">
    <location>
        <begin position="34"/>
        <end position="54"/>
    </location>
</feature>
<evidence type="ECO:0008006" key="10">
    <source>
        <dbReference type="Google" id="ProtNLM"/>
    </source>
</evidence>
<dbReference type="AlphaFoldDB" id="A0A7R9UXN9"/>
<evidence type="ECO:0000256" key="2">
    <source>
        <dbReference type="ARBA" id="ARBA00009457"/>
    </source>
</evidence>
<organism evidence="9">
    <name type="scientific">Diacronema lutheri</name>
    <name type="common">Unicellular marine alga</name>
    <name type="synonym">Monochrysis lutheri</name>
    <dbReference type="NCBI Taxonomy" id="2081491"/>
    <lineage>
        <taxon>Eukaryota</taxon>
        <taxon>Haptista</taxon>
        <taxon>Haptophyta</taxon>
        <taxon>Pavlovophyceae</taxon>
        <taxon>Pavlovales</taxon>
        <taxon>Pavlovaceae</taxon>
        <taxon>Diacronema</taxon>
    </lineage>
</organism>
<protein>
    <recommendedName>
        <fullName evidence="10">ALA-interacting subunit</fullName>
    </recommendedName>
</protein>
<accession>A0A7R9UXN9</accession>
<keyword evidence="3 8" id="KW-0812">Transmembrane</keyword>
<keyword evidence="4 8" id="KW-1133">Transmembrane helix</keyword>
<dbReference type="InterPro" id="IPR005045">
    <property type="entry name" value="CDC50/LEM3_fam"/>
</dbReference>
<evidence type="ECO:0000256" key="3">
    <source>
        <dbReference type="ARBA" id="ARBA00022692"/>
    </source>
</evidence>
<proteinExistence type="inferred from homology"/>
<dbReference type="PANTHER" id="PTHR10926">
    <property type="entry name" value="CELL CYCLE CONTROL PROTEIN 50"/>
    <property type="match status" value="1"/>
</dbReference>
<dbReference type="GO" id="GO:0005783">
    <property type="term" value="C:endoplasmic reticulum"/>
    <property type="evidence" value="ECO:0007669"/>
    <property type="project" value="TreeGrafter"/>
</dbReference>
<dbReference type="Pfam" id="PF03381">
    <property type="entry name" value="CDC50"/>
    <property type="match status" value="1"/>
</dbReference>
<name>A0A7R9UXN9_DIALT</name>
<comment type="similarity">
    <text evidence="2 6">Belongs to the CDC50/LEM3 family.</text>
</comment>
<evidence type="ECO:0000256" key="8">
    <source>
        <dbReference type="SAM" id="Phobius"/>
    </source>
</evidence>
<evidence type="ECO:0000256" key="1">
    <source>
        <dbReference type="ARBA" id="ARBA00004141"/>
    </source>
</evidence>
<feature type="transmembrane region" description="Helical" evidence="8">
    <location>
        <begin position="321"/>
        <end position="342"/>
    </location>
</feature>
<evidence type="ECO:0000256" key="6">
    <source>
        <dbReference type="PIRNR" id="PIRNR015840"/>
    </source>
</evidence>
<dbReference type="GO" id="GO:0005794">
    <property type="term" value="C:Golgi apparatus"/>
    <property type="evidence" value="ECO:0007669"/>
    <property type="project" value="TreeGrafter"/>
</dbReference>
<reference evidence="9" key="1">
    <citation type="submission" date="2021-01" db="EMBL/GenBank/DDBJ databases">
        <authorList>
            <person name="Corre E."/>
            <person name="Pelletier E."/>
            <person name="Niang G."/>
            <person name="Scheremetjew M."/>
            <person name="Finn R."/>
            <person name="Kale V."/>
            <person name="Holt S."/>
            <person name="Cochrane G."/>
            <person name="Meng A."/>
            <person name="Brown T."/>
            <person name="Cohen L."/>
        </authorList>
    </citation>
    <scope>NUCLEOTIDE SEQUENCE</scope>
    <source>
        <strain evidence="9">RCC1537</strain>
    </source>
</reference>